<feature type="compositionally biased region" description="Basic and acidic residues" evidence="1">
    <location>
        <begin position="75"/>
        <end position="108"/>
    </location>
</feature>
<gene>
    <name evidence="2" type="ORF">SKAU_G00350240</name>
</gene>
<dbReference type="GO" id="GO:0033116">
    <property type="term" value="C:endoplasmic reticulum-Golgi intermediate compartment membrane"/>
    <property type="evidence" value="ECO:0007669"/>
    <property type="project" value="TreeGrafter"/>
</dbReference>
<feature type="region of interest" description="Disordered" evidence="1">
    <location>
        <begin position="1"/>
        <end position="24"/>
    </location>
</feature>
<dbReference type="OrthoDB" id="6284683at2759"/>
<feature type="region of interest" description="Disordered" evidence="1">
    <location>
        <begin position="75"/>
        <end position="205"/>
    </location>
</feature>
<organism evidence="2 3">
    <name type="scientific">Synaphobranchus kaupii</name>
    <name type="common">Kaup's arrowtooth eel</name>
    <dbReference type="NCBI Taxonomy" id="118154"/>
    <lineage>
        <taxon>Eukaryota</taxon>
        <taxon>Metazoa</taxon>
        <taxon>Chordata</taxon>
        <taxon>Craniata</taxon>
        <taxon>Vertebrata</taxon>
        <taxon>Euteleostomi</taxon>
        <taxon>Actinopterygii</taxon>
        <taxon>Neopterygii</taxon>
        <taxon>Teleostei</taxon>
        <taxon>Anguilliformes</taxon>
        <taxon>Synaphobranchidae</taxon>
        <taxon>Synaphobranchus</taxon>
    </lineage>
</organism>
<reference evidence="2" key="1">
    <citation type="journal article" date="2023" name="Science">
        <title>Genome structures resolve the early diversification of teleost fishes.</title>
        <authorList>
            <person name="Parey E."/>
            <person name="Louis A."/>
            <person name="Montfort J."/>
            <person name="Bouchez O."/>
            <person name="Roques C."/>
            <person name="Iampietro C."/>
            <person name="Lluch J."/>
            <person name="Castinel A."/>
            <person name="Donnadieu C."/>
            <person name="Desvignes T."/>
            <person name="Floi Bucao C."/>
            <person name="Jouanno E."/>
            <person name="Wen M."/>
            <person name="Mejri S."/>
            <person name="Dirks R."/>
            <person name="Jansen H."/>
            <person name="Henkel C."/>
            <person name="Chen W.J."/>
            <person name="Zahm M."/>
            <person name="Cabau C."/>
            <person name="Klopp C."/>
            <person name="Thompson A.W."/>
            <person name="Robinson-Rechavi M."/>
            <person name="Braasch I."/>
            <person name="Lecointre G."/>
            <person name="Bobe J."/>
            <person name="Postlethwait J.H."/>
            <person name="Berthelot C."/>
            <person name="Roest Crollius H."/>
            <person name="Guiguen Y."/>
        </authorList>
    </citation>
    <scope>NUCLEOTIDE SEQUENCE</scope>
    <source>
        <strain evidence="2">WJC10195</strain>
    </source>
</reference>
<dbReference type="GO" id="GO:0034314">
    <property type="term" value="P:Arp2/3 complex-mediated actin nucleation"/>
    <property type="evidence" value="ECO:0007669"/>
    <property type="project" value="TreeGrafter"/>
</dbReference>
<proteinExistence type="predicted"/>
<name>A0A9Q1EK80_SYNKA</name>
<dbReference type="GO" id="GO:0071933">
    <property type="term" value="F:Arp2/3 complex binding"/>
    <property type="evidence" value="ECO:0007669"/>
    <property type="project" value="TreeGrafter"/>
</dbReference>
<keyword evidence="3" id="KW-1185">Reference proteome</keyword>
<dbReference type="EMBL" id="JAINUF010000016">
    <property type="protein sequence ID" value="KAJ8340391.1"/>
    <property type="molecule type" value="Genomic_DNA"/>
</dbReference>
<sequence>MIQQTGSQRDANTPTLSKLKRRLQQLETKRGSICARRAYLRNKKDQCVDVHEEKHRHAEESSVQFIQHHTIQLRREQRKEEEEKRKEWVDQERERTLSRLRSFREKKQGQYVLKTPSSRAALRGPPPTDPSEPLSIISLSPSSDSAGATPTATPKKKRQKPKDISVQIFVSPGTGAASSDQASAPPPPPPPPPPSPSSPATTTPP</sequence>
<accession>A0A9Q1EK80</accession>
<evidence type="ECO:0000256" key="1">
    <source>
        <dbReference type="SAM" id="MobiDB-lite"/>
    </source>
</evidence>
<dbReference type="PANTHER" id="PTHR23330">
    <property type="entry name" value="P300 TRANSCRIPTIONAL COFACTOR JMY-RELATED"/>
    <property type="match status" value="1"/>
</dbReference>
<dbReference type="Proteomes" id="UP001152622">
    <property type="component" value="Chromosome 16"/>
</dbReference>
<protein>
    <submittedName>
        <fullName evidence="2">Uncharacterized protein</fullName>
    </submittedName>
</protein>
<dbReference type="AlphaFoldDB" id="A0A9Q1EK80"/>
<evidence type="ECO:0000313" key="2">
    <source>
        <dbReference type="EMBL" id="KAJ8340391.1"/>
    </source>
</evidence>
<feature type="compositionally biased region" description="Pro residues" evidence="1">
    <location>
        <begin position="184"/>
        <end position="205"/>
    </location>
</feature>
<comment type="caution">
    <text evidence="2">The sequence shown here is derived from an EMBL/GenBank/DDBJ whole genome shotgun (WGS) entry which is preliminary data.</text>
</comment>
<feature type="compositionally biased region" description="Low complexity" evidence="1">
    <location>
        <begin position="131"/>
        <end position="145"/>
    </location>
</feature>
<dbReference type="GO" id="GO:0006888">
    <property type="term" value="P:endoplasmic reticulum to Golgi vesicle-mediated transport"/>
    <property type="evidence" value="ECO:0007669"/>
    <property type="project" value="TreeGrafter"/>
</dbReference>
<evidence type="ECO:0000313" key="3">
    <source>
        <dbReference type="Proteomes" id="UP001152622"/>
    </source>
</evidence>
<feature type="compositionally biased region" description="Polar residues" evidence="1">
    <location>
        <begin position="1"/>
        <end position="16"/>
    </location>
</feature>
<dbReference type="PANTHER" id="PTHR23330:SF6">
    <property type="entry name" value="WASP HOMOLOG-ASSOCIATED PROTEIN WITH ACTIN, MEMBRANES AND MICROTUBULES"/>
    <property type="match status" value="1"/>
</dbReference>